<evidence type="ECO:0000256" key="7">
    <source>
        <dbReference type="ARBA" id="ARBA00047943"/>
    </source>
</evidence>
<dbReference type="PANTHER" id="PTHR43675">
    <property type="entry name" value="ARSENITE METHYLTRANSFERASE"/>
    <property type="match status" value="1"/>
</dbReference>
<keyword evidence="12" id="KW-1185">Reference proteome</keyword>
<dbReference type="STRING" id="472759.Nhal_1114"/>
<proteinExistence type="inferred from homology"/>
<dbReference type="InterPro" id="IPR029063">
    <property type="entry name" value="SAM-dependent_MTases_sf"/>
</dbReference>
<dbReference type="KEGG" id="nhl:Nhal_1114"/>
<accession>D5BZJ0</accession>
<keyword evidence="1" id="KW-0808">Transferase</keyword>
<dbReference type="AlphaFoldDB" id="D5BZJ0"/>
<sequence length="374" mass="40812">MSQQANVLERYSEGAQAHQTELCCAVEYDSRLLQILPQEIIDKDYGCGDPSPYIREGDVVLDLGSGGGKICYMAAQLVGAQGRVIGLDMNDDMLALAQKYQAEMAERLGGDRVEFKKGLIQDLALDLAAVDAYLAANPVSRSRDLARLEAFKTQQRKESPLIPDGSVDLVISNCVLNLVDDGAKAQMVAEIFRVLRPGGRVAISDVISDEAVPQHLRDDPKLWSGCISGAFQEKEFLDAFLAAGFVAVSYDKWEAEPWQVVEGIEFRSATLTAVKPEGSECMDVGQAVIYRGPYTQVSDEEGHVFPRGERIAVCERTFRFLTTGPYKDDFIGISPAVPQEPVTWCAPAGTRRPPQETKGGIHRGGSWVESGCCS</sequence>
<keyword evidence="2" id="KW-0949">S-adenosyl-L-methionine</keyword>
<dbReference type="EMBL" id="CP001798">
    <property type="protein sequence ID" value="ADE14285.1"/>
    <property type="molecule type" value="Genomic_DNA"/>
</dbReference>
<evidence type="ECO:0000256" key="4">
    <source>
        <dbReference type="ARBA" id="ARBA00034521"/>
    </source>
</evidence>
<dbReference type="InterPro" id="IPR025714">
    <property type="entry name" value="Methyltranfer_dom"/>
</dbReference>
<evidence type="ECO:0000259" key="10">
    <source>
        <dbReference type="Pfam" id="PF13847"/>
    </source>
</evidence>
<evidence type="ECO:0000256" key="9">
    <source>
        <dbReference type="SAM" id="MobiDB-lite"/>
    </source>
</evidence>
<evidence type="ECO:0000313" key="12">
    <source>
        <dbReference type="Proteomes" id="UP000001844"/>
    </source>
</evidence>
<gene>
    <name evidence="11" type="ordered locus">Nhal_1114</name>
</gene>
<dbReference type="Pfam" id="PF13847">
    <property type="entry name" value="Methyltransf_31"/>
    <property type="match status" value="2"/>
</dbReference>
<evidence type="ECO:0000256" key="1">
    <source>
        <dbReference type="ARBA" id="ARBA00022679"/>
    </source>
</evidence>
<dbReference type="PANTHER" id="PTHR43675:SF8">
    <property type="entry name" value="ARSENITE METHYLTRANSFERASE"/>
    <property type="match status" value="1"/>
</dbReference>
<evidence type="ECO:0000313" key="11">
    <source>
        <dbReference type="EMBL" id="ADE14285.1"/>
    </source>
</evidence>
<comment type="catalytic activity">
    <reaction evidence="6">
        <text>arsenic triglutathione + [thioredoxin]-dithiol + S-adenosyl-L-methionine + 2 H2O = methylarsonous acid + [thioredoxin]-disulfide + 3 glutathione + S-adenosyl-L-homocysteine + H(+)</text>
        <dbReference type="Rhea" id="RHEA:69460"/>
        <dbReference type="Rhea" id="RHEA-COMP:10698"/>
        <dbReference type="Rhea" id="RHEA-COMP:10700"/>
        <dbReference type="ChEBI" id="CHEBI:15377"/>
        <dbReference type="ChEBI" id="CHEBI:15378"/>
        <dbReference type="ChEBI" id="CHEBI:17826"/>
        <dbReference type="ChEBI" id="CHEBI:29950"/>
        <dbReference type="ChEBI" id="CHEBI:50058"/>
        <dbReference type="ChEBI" id="CHEBI:57856"/>
        <dbReference type="ChEBI" id="CHEBI:57925"/>
        <dbReference type="ChEBI" id="CHEBI:59789"/>
        <dbReference type="ChEBI" id="CHEBI:183640"/>
        <dbReference type="EC" id="2.1.1.137"/>
    </reaction>
</comment>
<dbReference type="Gene3D" id="3.40.50.150">
    <property type="entry name" value="Vaccinia Virus protein VP39"/>
    <property type="match status" value="1"/>
</dbReference>
<dbReference type="Proteomes" id="UP000001844">
    <property type="component" value="Chromosome"/>
</dbReference>
<feature type="region of interest" description="Disordered" evidence="9">
    <location>
        <begin position="350"/>
        <end position="374"/>
    </location>
</feature>
<evidence type="ECO:0000256" key="8">
    <source>
        <dbReference type="ARBA" id="ARBA00048428"/>
    </source>
</evidence>
<dbReference type="eggNOG" id="COG2226">
    <property type="taxonomic scope" value="Bacteria"/>
</dbReference>
<dbReference type="EC" id="2.1.1.137" evidence="4"/>
<evidence type="ECO:0000256" key="5">
    <source>
        <dbReference type="ARBA" id="ARBA00034545"/>
    </source>
</evidence>
<dbReference type="GO" id="GO:0030791">
    <property type="term" value="F:arsenite methyltransferase activity"/>
    <property type="evidence" value="ECO:0007669"/>
    <property type="project" value="UniProtKB-EC"/>
</dbReference>
<dbReference type="InterPro" id="IPR026669">
    <property type="entry name" value="Arsenite_MeTrfase-like"/>
</dbReference>
<dbReference type="GO" id="GO:0032259">
    <property type="term" value="P:methylation"/>
    <property type="evidence" value="ECO:0007669"/>
    <property type="project" value="UniProtKB-KW"/>
</dbReference>
<dbReference type="HOGENOM" id="CLU_052868_2_0_6"/>
<reference evidence="12" key="1">
    <citation type="submission" date="2010-04" db="EMBL/GenBank/DDBJ databases">
        <title>Complete genome sequence of Nitrosococcus halophilus Nc4, a salt-adapted, aerobic obligate ammonia-oxidizing sulfur purple bacterium.</title>
        <authorList>
            <consortium name="US DOE Joint Genome Institute"/>
            <person name="Campbell M.A."/>
            <person name="Malfatti S.A."/>
            <person name="Chain P.S.G."/>
            <person name="Heidelberg J.F."/>
            <person name="Ward B.B."/>
            <person name="Klotz M.G."/>
        </authorList>
    </citation>
    <scope>NUCLEOTIDE SEQUENCE [LARGE SCALE GENOMIC DNA]</scope>
    <source>
        <strain evidence="12">Nc4</strain>
    </source>
</reference>
<protein>
    <recommendedName>
        <fullName evidence="5">Arsenite methyltransferase</fullName>
        <ecNumber evidence="4">2.1.1.137</ecNumber>
    </recommendedName>
</protein>
<feature type="domain" description="Methyltransferase" evidence="10">
    <location>
        <begin position="162"/>
        <end position="239"/>
    </location>
</feature>
<dbReference type="SUPFAM" id="SSF53335">
    <property type="entry name" value="S-adenosyl-L-methionine-dependent methyltransferases"/>
    <property type="match status" value="1"/>
</dbReference>
<dbReference type="OrthoDB" id="9772751at2"/>
<name>D5BZJ0_NITHN</name>
<organism evidence="11 12">
    <name type="scientific">Nitrosococcus halophilus (strain Nc4)</name>
    <dbReference type="NCBI Taxonomy" id="472759"/>
    <lineage>
        <taxon>Bacteria</taxon>
        <taxon>Pseudomonadati</taxon>
        <taxon>Pseudomonadota</taxon>
        <taxon>Gammaproteobacteria</taxon>
        <taxon>Chromatiales</taxon>
        <taxon>Chromatiaceae</taxon>
        <taxon>Nitrosococcus</taxon>
    </lineage>
</organism>
<comment type="similarity">
    <text evidence="3">Belongs to the methyltransferase superfamily. Arsenite methyltransferase family.</text>
</comment>
<comment type="catalytic activity">
    <reaction evidence="7">
        <text>arsenic triglutathione + 2 [thioredoxin]-dithiol + 2 S-adenosyl-L-methionine + H2O = dimethylarsinous acid + 2 [thioredoxin]-disulfide + 3 glutathione + 2 S-adenosyl-L-homocysteine + 2 H(+)</text>
        <dbReference type="Rhea" id="RHEA:69464"/>
        <dbReference type="Rhea" id="RHEA-COMP:10698"/>
        <dbReference type="Rhea" id="RHEA-COMP:10700"/>
        <dbReference type="ChEBI" id="CHEBI:15377"/>
        <dbReference type="ChEBI" id="CHEBI:15378"/>
        <dbReference type="ChEBI" id="CHEBI:23808"/>
        <dbReference type="ChEBI" id="CHEBI:29950"/>
        <dbReference type="ChEBI" id="CHEBI:50058"/>
        <dbReference type="ChEBI" id="CHEBI:57856"/>
        <dbReference type="ChEBI" id="CHEBI:57925"/>
        <dbReference type="ChEBI" id="CHEBI:59789"/>
        <dbReference type="ChEBI" id="CHEBI:183640"/>
        <dbReference type="EC" id="2.1.1.137"/>
    </reaction>
</comment>
<feature type="domain" description="Methyltransferase" evidence="10">
    <location>
        <begin position="55"/>
        <end position="132"/>
    </location>
</feature>
<keyword evidence="11" id="KW-0489">Methyltransferase</keyword>
<evidence type="ECO:0000256" key="3">
    <source>
        <dbReference type="ARBA" id="ARBA00034487"/>
    </source>
</evidence>
<evidence type="ECO:0000256" key="2">
    <source>
        <dbReference type="ARBA" id="ARBA00022691"/>
    </source>
</evidence>
<comment type="catalytic activity">
    <reaction evidence="8">
        <text>arsenic triglutathione + 3 [thioredoxin]-dithiol + 3 S-adenosyl-L-methionine = trimethylarsine + 3 [thioredoxin]-disulfide + 3 glutathione + 3 S-adenosyl-L-homocysteine + 3 H(+)</text>
        <dbReference type="Rhea" id="RHEA:69432"/>
        <dbReference type="Rhea" id="RHEA-COMP:10698"/>
        <dbReference type="Rhea" id="RHEA-COMP:10700"/>
        <dbReference type="ChEBI" id="CHEBI:15378"/>
        <dbReference type="ChEBI" id="CHEBI:27130"/>
        <dbReference type="ChEBI" id="CHEBI:29950"/>
        <dbReference type="ChEBI" id="CHEBI:50058"/>
        <dbReference type="ChEBI" id="CHEBI:57856"/>
        <dbReference type="ChEBI" id="CHEBI:57925"/>
        <dbReference type="ChEBI" id="CHEBI:59789"/>
        <dbReference type="ChEBI" id="CHEBI:183640"/>
        <dbReference type="EC" id="2.1.1.137"/>
    </reaction>
</comment>
<dbReference type="RefSeq" id="WP_013032177.1">
    <property type="nucleotide sequence ID" value="NC_013960.1"/>
</dbReference>
<evidence type="ECO:0000256" key="6">
    <source>
        <dbReference type="ARBA" id="ARBA00047941"/>
    </source>
</evidence>
<dbReference type="CDD" id="cd02440">
    <property type="entry name" value="AdoMet_MTases"/>
    <property type="match status" value="1"/>
</dbReference>